<dbReference type="Proteomes" id="UP000034410">
    <property type="component" value="Chromosome"/>
</dbReference>
<accession>A0A0F7JRS9</accession>
<dbReference type="SUPFAM" id="SSF158682">
    <property type="entry name" value="TerB-like"/>
    <property type="match status" value="1"/>
</dbReference>
<organism evidence="2 3">
    <name type="scientific">Sedimenticola thiotaurini</name>
    <dbReference type="NCBI Taxonomy" id="1543721"/>
    <lineage>
        <taxon>Bacteria</taxon>
        <taxon>Pseudomonadati</taxon>
        <taxon>Pseudomonadota</taxon>
        <taxon>Gammaproteobacteria</taxon>
        <taxon>Chromatiales</taxon>
        <taxon>Sedimenticolaceae</taxon>
        <taxon>Sedimenticola</taxon>
    </lineage>
</organism>
<keyword evidence="3" id="KW-1185">Reference proteome</keyword>
<dbReference type="Pfam" id="PF05099">
    <property type="entry name" value="TerB"/>
    <property type="match status" value="1"/>
</dbReference>
<evidence type="ECO:0000259" key="1">
    <source>
        <dbReference type="Pfam" id="PF05099"/>
    </source>
</evidence>
<evidence type="ECO:0000313" key="2">
    <source>
        <dbReference type="EMBL" id="AKH19146.1"/>
    </source>
</evidence>
<dbReference type="InterPro" id="IPR007791">
    <property type="entry name" value="DjlA_N"/>
</dbReference>
<reference evidence="2 3" key="1">
    <citation type="journal article" date="2015" name="Genome Announc.">
        <title>Complete Genome Sequence of Sedimenticola thiotaurini Strain SIP-G1, a Polyphosphate- and Polyhydroxyalkanoate-Accumulating Sulfur-Oxidizing Gammaproteobacterium Isolated from Salt Marsh Sediments.</title>
        <authorList>
            <person name="Flood B.E."/>
            <person name="Jones D.S."/>
            <person name="Bailey J.V."/>
        </authorList>
    </citation>
    <scope>NUCLEOTIDE SEQUENCE [LARGE SCALE GENOMIC DNA]</scope>
    <source>
        <strain evidence="2 3">SIP-G1</strain>
    </source>
</reference>
<evidence type="ECO:0000313" key="3">
    <source>
        <dbReference type="Proteomes" id="UP000034410"/>
    </source>
</evidence>
<proteinExistence type="predicted"/>
<dbReference type="Gene3D" id="1.10.3680.10">
    <property type="entry name" value="TerB-like"/>
    <property type="match status" value="1"/>
</dbReference>
<name>A0A0F7JRS9_9GAMM</name>
<dbReference type="CDD" id="cd07313">
    <property type="entry name" value="terB_like_2"/>
    <property type="match status" value="1"/>
</dbReference>
<dbReference type="InterPro" id="IPR029024">
    <property type="entry name" value="TerB-like"/>
</dbReference>
<feature type="domain" description="Co-chaperone DjlA N-terminal" evidence="1">
    <location>
        <begin position="29"/>
        <end position="145"/>
    </location>
</feature>
<dbReference type="RefSeq" id="WP_046858085.1">
    <property type="nucleotide sequence ID" value="NZ_CP011412.1"/>
</dbReference>
<dbReference type="AlphaFoldDB" id="A0A0F7JRS9"/>
<gene>
    <name evidence="2" type="ORF">AAY24_00940</name>
</gene>
<dbReference type="EMBL" id="CP011412">
    <property type="protein sequence ID" value="AKH19146.1"/>
    <property type="molecule type" value="Genomic_DNA"/>
</dbReference>
<sequence length="153" mass="17798">MIDKIKQFFETHLVPDFDNMAKEPQQALQLAVTVLLLEVAESDYQQLPEEEAALLKVVRDCFDLTQAQAEELLDVARSEHADSTDYFEFTRLINQHYTPEQKNQLIESLWQVAFADQSLHHYEEHVIRRLSELLHVPHSVFIAAKLRIANRSV</sequence>
<protein>
    <recommendedName>
        <fullName evidence="1">Co-chaperone DjlA N-terminal domain-containing protein</fullName>
    </recommendedName>
</protein>
<dbReference type="OrthoDB" id="5294347at2"/>
<dbReference type="KEGG" id="seds:AAY24_00940"/>